<gene>
    <name evidence="1" type="ORF">P5S46_22145</name>
</gene>
<protein>
    <submittedName>
        <fullName evidence="1">Uncharacterized protein</fullName>
    </submittedName>
</protein>
<organism evidence="1 2">
    <name type="scientific">Aeromonas caviae</name>
    <name type="common">Aeromonas punctata</name>
    <dbReference type="NCBI Taxonomy" id="648"/>
    <lineage>
        <taxon>Bacteria</taxon>
        <taxon>Pseudomonadati</taxon>
        <taxon>Pseudomonadota</taxon>
        <taxon>Gammaproteobacteria</taxon>
        <taxon>Aeromonadales</taxon>
        <taxon>Aeromonadaceae</taxon>
        <taxon>Aeromonas</taxon>
    </lineage>
</organism>
<sequence>MDMDRLKEDIRLAMDGFGGSDVAIAAACIASESLGPAQEQEAGWGWVQTVLSECPDANVAALEVRKEMAERNIQSRAPDQTRFQNWLVEYAPYLSFLWDFEESEMSHPMVESYIATAPRQQAMMCRFAAGVWLGNNNYQFDVFSAVGTLNDKQRAGITAWFTSPFWP</sequence>
<reference evidence="1" key="1">
    <citation type="submission" date="2023-03" db="EMBL/GenBank/DDBJ databases">
        <title>Aeromonas caviae strain AC1520.</title>
        <authorList>
            <person name="Xie T."/>
            <person name="Zhang Q."/>
            <person name="Deng J."/>
            <person name="Li X."/>
        </authorList>
    </citation>
    <scope>NUCLEOTIDE SEQUENCE</scope>
    <source>
        <strain evidence="1">AC1520</strain>
        <plasmid evidence="1">pAC1520</plasmid>
    </source>
</reference>
<accession>A0AAJ5ZAS3</accession>
<evidence type="ECO:0000313" key="2">
    <source>
        <dbReference type="Proteomes" id="UP001218423"/>
    </source>
</evidence>
<dbReference type="RefSeq" id="WP_128341304.1">
    <property type="nucleotide sequence ID" value="NZ_CAWOMG010000111.1"/>
</dbReference>
<geneLocation type="plasmid" evidence="1 2">
    <name>pAC1520</name>
</geneLocation>
<dbReference type="AlphaFoldDB" id="A0AAJ5ZAS3"/>
<keyword evidence="1" id="KW-0614">Plasmid</keyword>
<dbReference type="EMBL" id="CP120943">
    <property type="protein sequence ID" value="WFG00199.1"/>
    <property type="molecule type" value="Genomic_DNA"/>
</dbReference>
<evidence type="ECO:0000313" key="1">
    <source>
        <dbReference type="EMBL" id="WFG00199.1"/>
    </source>
</evidence>
<name>A0AAJ5ZAS3_AERCA</name>
<proteinExistence type="predicted"/>
<dbReference type="Proteomes" id="UP001218423">
    <property type="component" value="Plasmid pAC1520"/>
</dbReference>